<sequence length="104" mass="12028">MELCISSLQKICSLQNIEITLHAARRLEQRGISVEDIISSIHSGKIIEQYPTDYPYPSCLILVLSLSKAYLHVVVETDQKTLWIITAYYPDKDKWDATFQIRKE</sequence>
<name>A0A9D1JKX1_9FIRM</name>
<organism evidence="1 2">
    <name type="scientific">Candidatus Limivivens intestinipullorum</name>
    <dbReference type="NCBI Taxonomy" id="2840858"/>
    <lineage>
        <taxon>Bacteria</taxon>
        <taxon>Bacillati</taxon>
        <taxon>Bacillota</taxon>
        <taxon>Clostridia</taxon>
        <taxon>Lachnospirales</taxon>
        <taxon>Lachnospiraceae</taxon>
        <taxon>Lachnospiraceae incertae sedis</taxon>
        <taxon>Candidatus Limivivens</taxon>
    </lineage>
</organism>
<dbReference type="Proteomes" id="UP000823935">
    <property type="component" value="Unassembled WGS sequence"/>
</dbReference>
<reference evidence="1" key="1">
    <citation type="submission" date="2020-10" db="EMBL/GenBank/DDBJ databases">
        <authorList>
            <person name="Gilroy R."/>
        </authorList>
    </citation>
    <scope>NUCLEOTIDE SEQUENCE</scope>
    <source>
        <strain evidence="1">CHK190-19873</strain>
    </source>
</reference>
<dbReference type="InterPro" id="IPR025354">
    <property type="entry name" value="DUF4258"/>
</dbReference>
<dbReference type="Pfam" id="PF14076">
    <property type="entry name" value="DUF4258"/>
    <property type="match status" value="1"/>
</dbReference>
<comment type="caution">
    <text evidence="1">The sequence shown here is derived from an EMBL/GenBank/DDBJ whole genome shotgun (WGS) entry which is preliminary data.</text>
</comment>
<gene>
    <name evidence="1" type="ORF">IAB44_13410</name>
</gene>
<proteinExistence type="predicted"/>
<dbReference type="EMBL" id="DVIQ01000085">
    <property type="protein sequence ID" value="HIS32522.1"/>
    <property type="molecule type" value="Genomic_DNA"/>
</dbReference>
<reference evidence="1" key="2">
    <citation type="journal article" date="2021" name="PeerJ">
        <title>Extensive microbial diversity within the chicken gut microbiome revealed by metagenomics and culture.</title>
        <authorList>
            <person name="Gilroy R."/>
            <person name="Ravi A."/>
            <person name="Getino M."/>
            <person name="Pursley I."/>
            <person name="Horton D.L."/>
            <person name="Alikhan N.F."/>
            <person name="Baker D."/>
            <person name="Gharbi K."/>
            <person name="Hall N."/>
            <person name="Watson M."/>
            <person name="Adriaenssens E.M."/>
            <person name="Foster-Nyarko E."/>
            <person name="Jarju S."/>
            <person name="Secka A."/>
            <person name="Antonio M."/>
            <person name="Oren A."/>
            <person name="Chaudhuri R.R."/>
            <person name="La Ragione R."/>
            <person name="Hildebrand F."/>
            <person name="Pallen M.J."/>
        </authorList>
    </citation>
    <scope>NUCLEOTIDE SEQUENCE</scope>
    <source>
        <strain evidence="1">CHK190-19873</strain>
    </source>
</reference>
<accession>A0A9D1JKX1</accession>
<evidence type="ECO:0000313" key="1">
    <source>
        <dbReference type="EMBL" id="HIS32522.1"/>
    </source>
</evidence>
<protein>
    <submittedName>
        <fullName evidence="1">DUF4258 domain-containing protein</fullName>
    </submittedName>
</protein>
<evidence type="ECO:0000313" key="2">
    <source>
        <dbReference type="Proteomes" id="UP000823935"/>
    </source>
</evidence>
<dbReference type="AlphaFoldDB" id="A0A9D1JKX1"/>